<dbReference type="Proteomes" id="UP001169069">
    <property type="component" value="Unassembled WGS sequence"/>
</dbReference>
<keyword evidence="2" id="KW-0378">Hydrolase</keyword>
<evidence type="ECO:0000313" key="3">
    <source>
        <dbReference type="Proteomes" id="UP001169069"/>
    </source>
</evidence>
<name>A0ABT7R0D7_9BACT</name>
<dbReference type="RefSeq" id="WP_289414383.1">
    <property type="nucleotide sequence ID" value="NZ_JAQIBD010000004.1"/>
</dbReference>
<comment type="caution">
    <text evidence="2">The sequence shown here is derived from an EMBL/GenBank/DDBJ whole genome shotgun (WGS) entry which is preliminary data.</text>
</comment>
<evidence type="ECO:0000313" key="2">
    <source>
        <dbReference type="EMBL" id="MDM5272561.1"/>
    </source>
</evidence>
<keyword evidence="3" id="KW-1185">Reference proteome</keyword>
<dbReference type="Gene3D" id="3.60.110.10">
    <property type="entry name" value="Carbon-nitrogen hydrolase"/>
    <property type="match status" value="1"/>
</dbReference>
<evidence type="ECO:0000259" key="1">
    <source>
        <dbReference type="PROSITE" id="PS50263"/>
    </source>
</evidence>
<dbReference type="PANTHER" id="PTHR47799">
    <property type="entry name" value="OMEGA-AMIDASE YAFV"/>
    <property type="match status" value="1"/>
</dbReference>
<sequence length="243" mass="27870">MSMGKQKMEVVTLQLPTHQRYHENLDALITLVEYHKDKDLIVAPEVCLTGFDYAHMDTVAKFSILALKSLKKIIDNQIMVLTLVLKEKDQFVNQAVVIHKHKVIYRQNKVKLFTLGEEQKYFKAGPSRAIKPFEIDGVKYALLICFELRFKELWKRVEGVDVIIIPARWGLPRKAHLEVLSRALAVMNQCYVIVSNSSDGDMAKSSSIISPNGEVIQEDTSLSVTGMIDFQEIKKMRRYINMQ</sequence>
<reference evidence="2" key="1">
    <citation type="submission" date="2023-01" db="EMBL/GenBank/DDBJ databases">
        <title>Sulfurovum sp. zt1-1 genome assembly.</title>
        <authorList>
            <person name="Wang J."/>
        </authorList>
    </citation>
    <scope>NUCLEOTIDE SEQUENCE</scope>
    <source>
        <strain evidence="2">Zt1-1</strain>
    </source>
</reference>
<dbReference type="EMBL" id="JAQIBD010000004">
    <property type="protein sequence ID" value="MDM5272561.1"/>
    <property type="molecule type" value="Genomic_DNA"/>
</dbReference>
<protein>
    <submittedName>
        <fullName evidence="2">Carbon-nitrogen hydrolase family protein</fullName>
    </submittedName>
</protein>
<dbReference type="Pfam" id="PF00795">
    <property type="entry name" value="CN_hydrolase"/>
    <property type="match status" value="1"/>
</dbReference>
<dbReference type="InterPro" id="IPR052737">
    <property type="entry name" value="Omega-amidase_YafV"/>
</dbReference>
<dbReference type="InterPro" id="IPR036526">
    <property type="entry name" value="C-N_Hydrolase_sf"/>
</dbReference>
<dbReference type="SUPFAM" id="SSF56317">
    <property type="entry name" value="Carbon-nitrogen hydrolase"/>
    <property type="match status" value="1"/>
</dbReference>
<proteinExistence type="predicted"/>
<gene>
    <name evidence="2" type="ORF">PGH07_10280</name>
</gene>
<dbReference type="GO" id="GO:0016787">
    <property type="term" value="F:hydrolase activity"/>
    <property type="evidence" value="ECO:0007669"/>
    <property type="project" value="UniProtKB-KW"/>
</dbReference>
<dbReference type="InterPro" id="IPR003010">
    <property type="entry name" value="C-N_Hydrolase"/>
</dbReference>
<accession>A0ABT7R0D7</accession>
<dbReference type="PROSITE" id="PS50263">
    <property type="entry name" value="CN_HYDROLASE"/>
    <property type="match status" value="1"/>
</dbReference>
<dbReference type="PANTHER" id="PTHR47799:SF1">
    <property type="entry name" value="OMEGA-AMIDASE YAFV"/>
    <property type="match status" value="1"/>
</dbReference>
<organism evidence="2 3">
    <name type="scientific">Sulfurovum zhangzhouensis</name>
    <dbReference type="NCBI Taxonomy" id="3019067"/>
    <lineage>
        <taxon>Bacteria</taxon>
        <taxon>Pseudomonadati</taxon>
        <taxon>Campylobacterota</taxon>
        <taxon>Epsilonproteobacteria</taxon>
        <taxon>Campylobacterales</taxon>
        <taxon>Sulfurovaceae</taxon>
        <taxon>Sulfurovum</taxon>
    </lineage>
</organism>
<dbReference type="CDD" id="cd07197">
    <property type="entry name" value="nitrilase"/>
    <property type="match status" value="1"/>
</dbReference>
<feature type="domain" description="CN hydrolase" evidence="1">
    <location>
        <begin position="6"/>
        <end position="235"/>
    </location>
</feature>